<accession>A0A2S4LVQ0</accession>
<keyword evidence="2" id="KW-0238">DNA-binding</keyword>
<keyword evidence="1" id="KW-0805">Transcription regulation</keyword>
<dbReference type="InterPro" id="IPR029016">
    <property type="entry name" value="GAF-like_dom_sf"/>
</dbReference>
<keyword evidence="3" id="KW-0804">Transcription</keyword>
<sequence>MAVSKDPSVSIGSETPAQANSLFVTSLERGFAVLEAVGNERRDVGVTEIAAKTGLDKSAAQRFAFTLQALGYLEKNPATRRFRLSRRVLGLAHAYLRTDPLVELATPYLADLRQSCQKRVDLSLLDGFDIVYVVRLQSQREAFGATVIGRRIPAFCSSGGRAMLSLLPEDEARALVERSPRKPLTPHTITDVEAVMAQIARARQDGFAVCIQEALMGEIVVAAPVVDMQGRPRGAVHIAMALADHDENEVRAKFAPMAVAAARLISGGGY</sequence>
<dbReference type="SUPFAM" id="SSF55781">
    <property type="entry name" value="GAF domain-like"/>
    <property type="match status" value="1"/>
</dbReference>
<dbReference type="SMART" id="SM00346">
    <property type="entry name" value="HTH_ICLR"/>
    <property type="match status" value="1"/>
</dbReference>
<dbReference type="EMBL" id="PQFZ01000024">
    <property type="protein sequence ID" value="POR46517.1"/>
    <property type="molecule type" value="Genomic_DNA"/>
</dbReference>
<evidence type="ECO:0000313" key="6">
    <source>
        <dbReference type="EMBL" id="POR46517.1"/>
    </source>
</evidence>
<dbReference type="Gene3D" id="3.30.450.40">
    <property type="match status" value="1"/>
</dbReference>
<dbReference type="Proteomes" id="UP000236919">
    <property type="component" value="Unassembled WGS sequence"/>
</dbReference>
<dbReference type="InterPro" id="IPR050707">
    <property type="entry name" value="HTH_MetabolicPath_Reg"/>
</dbReference>
<evidence type="ECO:0000256" key="1">
    <source>
        <dbReference type="ARBA" id="ARBA00023015"/>
    </source>
</evidence>
<dbReference type="GO" id="GO:0045892">
    <property type="term" value="P:negative regulation of DNA-templated transcription"/>
    <property type="evidence" value="ECO:0007669"/>
    <property type="project" value="TreeGrafter"/>
</dbReference>
<dbReference type="PROSITE" id="PS51077">
    <property type="entry name" value="HTH_ICLR"/>
    <property type="match status" value="1"/>
</dbReference>
<keyword evidence="7" id="KW-1185">Reference proteome</keyword>
<evidence type="ECO:0000259" key="5">
    <source>
        <dbReference type="PROSITE" id="PS51078"/>
    </source>
</evidence>
<proteinExistence type="predicted"/>
<evidence type="ECO:0000256" key="2">
    <source>
        <dbReference type="ARBA" id="ARBA00023125"/>
    </source>
</evidence>
<dbReference type="Pfam" id="PF09339">
    <property type="entry name" value="HTH_IclR"/>
    <property type="match status" value="1"/>
</dbReference>
<dbReference type="GO" id="GO:0003677">
    <property type="term" value="F:DNA binding"/>
    <property type="evidence" value="ECO:0007669"/>
    <property type="project" value="UniProtKB-KW"/>
</dbReference>
<dbReference type="AlphaFoldDB" id="A0A2S4LVQ0"/>
<dbReference type="InterPro" id="IPR036388">
    <property type="entry name" value="WH-like_DNA-bd_sf"/>
</dbReference>
<dbReference type="FunFam" id="1.10.10.10:FF:000056">
    <property type="entry name" value="IclR family transcriptional regulator"/>
    <property type="match status" value="1"/>
</dbReference>
<dbReference type="InterPro" id="IPR036390">
    <property type="entry name" value="WH_DNA-bd_sf"/>
</dbReference>
<organism evidence="6 7">
    <name type="scientific">Bosea psychrotolerans</name>
    <dbReference type="NCBI Taxonomy" id="1871628"/>
    <lineage>
        <taxon>Bacteria</taxon>
        <taxon>Pseudomonadati</taxon>
        <taxon>Pseudomonadota</taxon>
        <taxon>Alphaproteobacteria</taxon>
        <taxon>Hyphomicrobiales</taxon>
        <taxon>Boseaceae</taxon>
        <taxon>Bosea</taxon>
    </lineage>
</organism>
<gene>
    <name evidence="6" type="ORF">CYD53_12445</name>
</gene>
<reference evidence="6 7" key="1">
    <citation type="submission" date="2018-01" db="EMBL/GenBank/DDBJ databases">
        <title>Genomic Encyclopedia of Type Strains, Phase III (KMG-III): the genomes of soil and plant-associated and newly described type strains.</title>
        <authorList>
            <person name="Whitman W."/>
        </authorList>
    </citation>
    <scope>NUCLEOTIDE SEQUENCE [LARGE SCALE GENOMIC DNA]</scope>
    <source>
        <strain evidence="6 7">1131</strain>
    </source>
</reference>
<dbReference type="Pfam" id="PF01614">
    <property type="entry name" value="IclR_C"/>
    <property type="match status" value="1"/>
</dbReference>
<dbReference type="InterPro" id="IPR014757">
    <property type="entry name" value="Tscrpt_reg_IclR_C"/>
</dbReference>
<evidence type="ECO:0000313" key="7">
    <source>
        <dbReference type="Proteomes" id="UP000236919"/>
    </source>
</evidence>
<dbReference type="PANTHER" id="PTHR30136">
    <property type="entry name" value="HELIX-TURN-HELIX TRANSCRIPTIONAL REGULATOR, ICLR FAMILY"/>
    <property type="match status" value="1"/>
</dbReference>
<evidence type="ECO:0000256" key="3">
    <source>
        <dbReference type="ARBA" id="ARBA00023163"/>
    </source>
</evidence>
<evidence type="ECO:0000259" key="4">
    <source>
        <dbReference type="PROSITE" id="PS51077"/>
    </source>
</evidence>
<feature type="domain" description="HTH iclR-type" evidence="4">
    <location>
        <begin position="24"/>
        <end position="86"/>
    </location>
</feature>
<dbReference type="PANTHER" id="PTHR30136:SF35">
    <property type="entry name" value="HTH-TYPE TRANSCRIPTIONAL REGULATOR RV1719"/>
    <property type="match status" value="1"/>
</dbReference>
<dbReference type="PROSITE" id="PS51078">
    <property type="entry name" value="ICLR_ED"/>
    <property type="match status" value="1"/>
</dbReference>
<dbReference type="InterPro" id="IPR005471">
    <property type="entry name" value="Tscrpt_reg_IclR_N"/>
</dbReference>
<protein>
    <submittedName>
        <fullName evidence="6">IclR family transcriptional regulator</fullName>
    </submittedName>
</protein>
<comment type="caution">
    <text evidence="6">The sequence shown here is derived from an EMBL/GenBank/DDBJ whole genome shotgun (WGS) entry which is preliminary data.</text>
</comment>
<dbReference type="Gene3D" id="1.10.10.10">
    <property type="entry name" value="Winged helix-like DNA-binding domain superfamily/Winged helix DNA-binding domain"/>
    <property type="match status" value="1"/>
</dbReference>
<dbReference type="GO" id="GO:0003700">
    <property type="term" value="F:DNA-binding transcription factor activity"/>
    <property type="evidence" value="ECO:0007669"/>
    <property type="project" value="TreeGrafter"/>
</dbReference>
<feature type="domain" description="IclR-ED" evidence="5">
    <location>
        <begin position="87"/>
        <end position="270"/>
    </location>
</feature>
<dbReference type="SUPFAM" id="SSF46785">
    <property type="entry name" value="Winged helix' DNA-binding domain"/>
    <property type="match status" value="1"/>
</dbReference>
<name>A0A2S4LVQ0_9HYPH</name>